<dbReference type="Gene3D" id="1.10.10.60">
    <property type="entry name" value="Homeodomain-like"/>
    <property type="match status" value="1"/>
</dbReference>
<keyword evidence="2" id="KW-1185">Reference proteome</keyword>
<gene>
    <name evidence="1" type="ORF">GCM10023189_05300</name>
</gene>
<reference evidence="2" key="1">
    <citation type="journal article" date="2019" name="Int. J. Syst. Evol. Microbiol.">
        <title>The Global Catalogue of Microorganisms (GCM) 10K type strain sequencing project: providing services to taxonomists for standard genome sequencing and annotation.</title>
        <authorList>
            <consortium name="The Broad Institute Genomics Platform"/>
            <consortium name="The Broad Institute Genome Sequencing Center for Infectious Disease"/>
            <person name="Wu L."/>
            <person name="Ma J."/>
        </authorList>
    </citation>
    <scope>NUCLEOTIDE SEQUENCE [LARGE SCALE GENOMIC DNA]</scope>
    <source>
        <strain evidence="2">JCM 17927</strain>
    </source>
</reference>
<name>A0ABP8MFR8_9BACT</name>
<sequence length="202" mass="22727">MNMMKIHANAALTVKQRQEVKRLFETGQFTKTQLAKQFTTSTKTIGKWVDRSHYQDRSSAPHLPAGSVTDAFRQAVIAYRQAHPWHGPVRIAAELEADYGHFATSTVYLILRQAGLTRPAPAKRAKPSGIPVGRYRTQMDVQQLPAIKGSSGFEYKISIIHLSTRMKYSEIHDNYQSATLAAVYERSLERLPPFLSLSPTMP</sequence>
<dbReference type="EMBL" id="BAABHD010000005">
    <property type="protein sequence ID" value="GAA4448041.1"/>
    <property type="molecule type" value="Genomic_DNA"/>
</dbReference>
<evidence type="ECO:0000313" key="2">
    <source>
        <dbReference type="Proteomes" id="UP001501175"/>
    </source>
</evidence>
<comment type="caution">
    <text evidence="1">The sequence shown here is derived from an EMBL/GenBank/DDBJ whole genome shotgun (WGS) entry which is preliminary data.</text>
</comment>
<protein>
    <recommendedName>
        <fullName evidence="3">Transposase</fullName>
    </recommendedName>
</protein>
<organism evidence="1 2">
    <name type="scientific">Nibrella saemangeumensis</name>
    <dbReference type="NCBI Taxonomy" id="1084526"/>
    <lineage>
        <taxon>Bacteria</taxon>
        <taxon>Pseudomonadati</taxon>
        <taxon>Bacteroidota</taxon>
        <taxon>Cytophagia</taxon>
        <taxon>Cytophagales</taxon>
        <taxon>Spirosomataceae</taxon>
        <taxon>Nibrella</taxon>
    </lineage>
</organism>
<accession>A0ABP8MFR8</accession>
<dbReference type="InterPro" id="IPR009057">
    <property type="entry name" value="Homeodomain-like_sf"/>
</dbReference>
<evidence type="ECO:0008006" key="3">
    <source>
        <dbReference type="Google" id="ProtNLM"/>
    </source>
</evidence>
<evidence type="ECO:0000313" key="1">
    <source>
        <dbReference type="EMBL" id="GAA4448041.1"/>
    </source>
</evidence>
<dbReference type="Proteomes" id="UP001501175">
    <property type="component" value="Unassembled WGS sequence"/>
</dbReference>
<proteinExistence type="predicted"/>
<dbReference type="SUPFAM" id="SSF46689">
    <property type="entry name" value="Homeodomain-like"/>
    <property type="match status" value="1"/>
</dbReference>